<reference evidence="2 3" key="1">
    <citation type="submission" date="2019-05" db="EMBL/GenBank/DDBJ databases">
        <title>Another draft genome of Portunus trituberculatus and its Hox gene families provides insights of decapod evolution.</title>
        <authorList>
            <person name="Jeong J.-H."/>
            <person name="Song I."/>
            <person name="Kim S."/>
            <person name="Choi T."/>
            <person name="Kim D."/>
            <person name="Ryu S."/>
            <person name="Kim W."/>
        </authorList>
    </citation>
    <scope>NUCLEOTIDE SEQUENCE [LARGE SCALE GENOMIC DNA]</scope>
    <source>
        <tissue evidence="2">Muscle</tissue>
    </source>
</reference>
<dbReference type="AlphaFoldDB" id="A0A5B7DG92"/>
<evidence type="ECO:0000256" key="1">
    <source>
        <dbReference type="SAM" id="MobiDB-lite"/>
    </source>
</evidence>
<evidence type="ECO:0000313" key="2">
    <source>
        <dbReference type="EMBL" id="MPC20491.1"/>
    </source>
</evidence>
<dbReference type="Proteomes" id="UP000324222">
    <property type="component" value="Unassembled WGS sequence"/>
</dbReference>
<evidence type="ECO:0000313" key="3">
    <source>
        <dbReference type="Proteomes" id="UP000324222"/>
    </source>
</evidence>
<keyword evidence="3" id="KW-1185">Reference proteome</keyword>
<protein>
    <submittedName>
        <fullName evidence="2">Uncharacterized protein</fullName>
    </submittedName>
</protein>
<accession>A0A5B7DG92</accession>
<feature type="region of interest" description="Disordered" evidence="1">
    <location>
        <begin position="66"/>
        <end position="158"/>
    </location>
</feature>
<name>A0A5B7DG92_PORTR</name>
<feature type="compositionally biased region" description="Polar residues" evidence="1">
    <location>
        <begin position="93"/>
        <end position="105"/>
    </location>
</feature>
<comment type="caution">
    <text evidence="2">The sequence shown here is derived from an EMBL/GenBank/DDBJ whole genome shotgun (WGS) entry which is preliminary data.</text>
</comment>
<organism evidence="2 3">
    <name type="scientific">Portunus trituberculatus</name>
    <name type="common">Swimming crab</name>
    <name type="synonym">Neptunus trituberculatus</name>
    <dbReference type="NCBI Taxonomy" id="210409"/>
    <lineage>
        <taxon>Eukaryota</taxon>
        <taxon>Metazoa</taxon>
        <taxon>Ecdysozoa</taxon>
        <taxon>Arthropoda</taxon>
        <taxon>Crustacea</taxon>
        <taxon>Multicrustacea</taxon>
        <taxon>Malacostraca</taxon>
        <taxon>Eumalacostraca</taxon>
        <taxon>Eucarida</taxon>
        <taxon>Decapoda</taxon>
        <taxon>Pleocyemata</taxon>
        <taxon>Brachyura</taxon>
        <taxon>Eubrachyura</taxon>
        <taxon>Portunoidea</taxon>
        <taxon>Portunidae</taxon>
        <taxon>Portuninae</taxon>
        <taxon>Portunus</taxon>
    </lineage>
</organism>
<feature type="compositionally biased region" description="Basic and acidic residues" evidence="1">
    <location>
        <begin position="8"/>
        <end position="21"/>
    </location>
</feature>
<dbReference type="EMBL" id="VSRR010000877">
    <property type="protein sequence ID" value="MPC20491.1"/>
    <property type="molecule type" value="Genomic_DNA"/>
</dbReference>
<proteinExistence type="predicted"/>
<gene>
    <name evidence="2" type="ORF">E2C01_013436</name>
</gene>
<feature type="region of interest" description="Disordered" evidence="1">
    <location>
        <begin position="1"/>
        <end position="32"/>
    </location>
</feature>
<sequence length="158" mass="15606">MRVIPEGEGERCCRARERASEGGHLPPEESVAGPAAAAAAAAAAATAAAAAAAAAATGLALRSAREQLGPPAGHSAAGNEDRGASLAFKRPTDSSCSAANTSPGQLKTAGASPGRATVSGRRRHSRARDSQQDHCLGPETPKRHVPATMVGSGAPLAS</sequence>